<protein>
    <recommendedName>
        <fullName evidence="1">Condensation domain-containing protein</fullName>
    </recommendedName>
</protein>
<dbReference type="RefSeq" id="XP_007702042.1">
    <property type="nucleotide sequence ID" value="XM_007703852.1"/>
</dbReference>
<dbReference type="Pfam" id="PF00668">
    <property type="entry name" value="Condensation"/>
    <property type="match status" value="1"/>
</dbReference>
<dbReference type="SUPFAM" id="SSF52777">
    <property type="entry name" value="CoA-dependent acyltransferases"/>
    <property type="match status" value="1"/>
</dbReference>
<dbReference type="PANTHER" id="PTHR45527:SF1">
    <property type="entry name" value="FATTY ACID SYNTHASE"/>
    <property type="match status" value="1"/>
</dbReference>
<dbReference type="Gene3D" id="3.30.559.30">
    <property type="entry name" value="Nonribosomal peptide synthetase, condensation domain"/>
    <property type="match status" value="1"/>
</dbReference>
<dbReference type="GO" id="GO:0043041">
    <property type="term" value="P:amino acid activation for nonribosomal peptide biosynthetic process"/>
    <property type="evidence" value="ECO:0007669"/>
    <property type="project" value="TreeGrafter"/>
</dbReference>
<dbReference type="GO" id="GO:0044550">
    <property type="term" value="P:secondary metabolite biosynthetic process"/>
    <property type="evidence" value="ECO:0007669"/>
    <property type="project" value="TreeGrafter"/>
</dbReference>
<dbReference type="GO" id="GO:0005737">
    <property type="term" value="C:cytoplasm"/>
    <property type="evidence" value="ECO:0007669"/>
    <property type="project" value="TreeGrafter"/>
</dbReference>
<dbReference type="InterPro" id="IPR001242">
    <property type="entry name" value="Condensation_dom"/>
</dbReference>
<dbReference type="InterPro" id="IPR023213">
    <property type="entry name" value="CAT-like_dom_sf"/>
</dbReference>
<reference evidence="2 3" key="1">
    <citation type="journal article" date="2012" name="PLoS Pathog.">
        <title>Diverse lifestyles and strategies of plant pathogenesis encoded in the genomes of eighteen Dothideomycetes fungi.</title>
        <authorList>
            <person name="Ohm R.A."/>
            <person name="Feau N."/>
            <person name="Henrissat B."/>
            <person name="Schoch C.L."/>
            <person name="Horwitz B.A."/>
            <person name="Barry K.W."/>
            <person name="Condon B.J."/>
            <person name="Copeland A.C."/>
            <person name="Dhillon B."/>
            <person name="Glaser F."/>
            <person name="Hesse C.N."/>
            <person name="Kosti I."/>
            <person name="LaButti K."/>
            <person name="Lindquist E.A."/>
            <person name="Lucas S."/>
            <person name="Salamov A.A."/>
            <person name="Bradshaw R.E."/>
            <person name="Ciuffetti L."/>
            <person name="Hamelin R.C."/>
            <person name="Kema G.H.J."/>
            <person name="Lawrence C."/>
            <person name="Scott J.A."/>
            <person name="Spatafora J.W."/>
            <person name="Turgeon B.G."/>
            <person name="de Wit P.J.G.M."/>
            <person name="Zhong S."/>
            <person name="Goodwin S.B."/>
            <person name="Grigoriev I.V."/>
        </authorList>
    </citation>
    <scope>NUCLEOTIDE SEQUENCE [LARGE SCALE GENOMIC DNA]</scope>
    <source>
        <strain evidence="3">ND90Pr / ATCC 201652</strain>
    </source>
</reference>
<proteinExistence type="predicted"/>
<dbReference type="Proteomes" id="UP000016934">
    <property type="component" value="Unassembled WGS sequence"/>
</dbReference>
<sequence length="398" mass="43727">MTSIEEIRRIRGDVLGIDSYKIGLDENSIDCMGFTVKDLQLLGEIASHNVGVNLETFINTYSSGTNTKVEIEYNDSALKQVNLVQDRFLSMTPVSPVQGFFLDLGLAGYIGLINYIFEVEGSDLKHGLTTLVNLLESKNPIFCTVIGAMKDGSFAQTLTAKKKTMTQKFELAKPAVQHALIVGDPAHEGSSFFVISLQHTHCDAFSRFLISKEISQILESPSCYAQNGTPERPWFADYVKDVQLKATNDYVTLFSNTYLRGANLSNTHPPDKATISGELNGATIERMQVSVTPSIAISYSRNPRQIILAAWAMALAKLLGLRDITFGLCHHGRSSGSFTNVLRVMGPLVNAFPSHVSLTSNKESVPELLQRIQIDITTTKKWEHGFSPSTFPSADGNP</sequence>
<dbReference type="GeneID" id="19137585"/>
<dbReference type="OMA" id="HTHCDAF"/>
<dbReference type="KEGG" id="bsc:COCSADRAFT_343163"/>
<reference evidence="3" key="2">
    <citation type="journal article" date="2013" name="PLoS Genet.">
        <title>Comparative genome structure, secondary metabolite, and effector coding capacity across Cochliobolus pathogens.</title>
        <authorList>
            <person name="Condon B.J."/>
            <person name="Leng Y."/>
            <person name="Wu D."/>
            <person name="Bushley K.E."/>
            <person name="Ohm R.A."/>
            <person name="Otillar R."/>
            <person name="Martin J."/>
            <person name="Schackwitz W."/>
            <person name="Grimwood J."/>
            <person name="MohdZainudin N."/>
            <person name="Xue C."/>
            <person name="Wang R."/>
            <person name="Manning V.A."/>
            <person name="Dhillon B."/>
            <person name="Tu Z.J."/>
            <person name="Steffenson B.J."/>
            <person name="Salamov A."/>
            <person name="Sun H."/>
            <person name="Lowry S."/>
            <person name="LaButti K."/>
            <person name="Han J."/>
            <person name="Copeland A."/>
            <person name="Lindquist E."/>
            <person name="Barry K."/>
            <person name="Schmutz J."/>
            <person name="Baker S.E."/>
            <person name="Ciuffetti L.M."/>
            <person name="Grigoriev I.V."/>
            <person name="Zhong S."/>
            <person name="Turgeon B.G."/>
        </authorList>
    </citation>
    <scope>NUCLEOTIDE SEQUENCE [LARGE SCALE GENOMIC DNA]</scope>
    <source>
        <strain evidence="3">ND90Pr / ATCC 201652</strain>
    </source>
</reference>
<dbReference type="eggNOG" id="ENOG502SK9N">
    <property type="taxonomic scope" value="Eukaryota"/>
</dbReference>
<evidence type="ECO:0000313" key="2">
    <source>
        <dbReference type="EMBL" id="EMD62754.1"/>
    </source>
</evidence>
<dbReference type="OrthoDB" id="416786at2759"/>
<keyword evidence="3" id="KW-1185">Reference proteome</keyword>
<dbReference type="HOGENOM" id="CLU_033349_0_0_1"/>
<dbReference type="STRING" id="665912.M2R6Z0"/>
<dbReference type="EMBL" id="KB445646">
    <property type="protein sequence ID" value="EMD62754.1"/>
    <property type="molecule type" value="Genomic_DNA"/>
</dbReference>
<evidence type="ECO:0000313" key="3">
    <source>
        <dbReference type="Proteomes" id="UP000016934"/>
    </source>
</evidence>
<dbReference type="PANTHER" id="PTHR45527">
    <property type="entry name" value="NONRIBOSOMAL PEPTIDE SYNTHETASE"/>
    <property type="match status" value="1"/>
</dbReference>
<name>M2R6Z0_COCSN</name>
<feature type="domain" description="Condensation" evidence="1">
    <location>
        <begin position="156"/>
        <end position="379"/>
    </location>
</feature>
<dbReference type="GO" id="GO:0003824">
    <property type="term" value="F:catalytic activity"/>
    <property type="evidence" value="ECO:0007669"/>
    <property type="project" value="InterPro"/>
</dbReference>
<gene>
    <name evidence="2" type="ORF">COCSADRAFT_343163</name>
</gene>
<dbReference type="AlphaFoldDB" id="M2R6Z0"/>
<dbReference type="GO" id="GO:0031177">
    <property type="term" value="F:phosphopantetheine binding"/>
    <property type="evidence" value="ECO:0007669"/>
    <property type="project" value="TreeGrafter"/>
</dbReference>
<accession>M2R6Z0</accession>
<evidence type="ECO:0000259" key="1">
    <source>
        <dbReference type="Pfam" id="PF00668"/>
    </source>
</evidence>
<organism evidence="2 3">
    <name type="scientific">Cochliobolus sativus (strain ND90Pr / ATCC 201652)</name>
    <name type="common">Common root rot and spot blotch fungus</name>
    <name type="synonym">Bipolaris sorokiniana</name>
    <dbReference type="NCBI Taxonomy" id="665912"/>
    <lineage>
        <taxon>Eukaryota</taxon>
        <taxon>Fungi</taxon>
        <taxon>Dikarya</taxon>
        <taxon>Ascomycota</taxon>
        <taxon>Pezizomycotina</taxon>
        <taxon>Dothideomycetes</taxon>
        <taxon>Pleosporomycetidae</taxon>
        <taxon>Pleosporales</taxon>
        <taxon>Pleosporineae</taxon>
        <taxon>Pleosporaceae</taxon>
        <taxon>Bipolaris</taxon>
    </lineage>
</organism>
<dbReference type="Gene3D" id="3.30.559.10">
    <property type="entry name" value="Chloramphenicol acetyltransferase-like domain"/>
    <property type="match status" value="1"/>
</dbReference>